<comment type="caution">
    <text evidence="1">The sequence shown here is derived from an EMBL/GenBank/DDBJ whole genome shotgun (WGS) entry which is preliminary data.</text>
</comment>
<keyword evidence="2" id="KW-1185">Reference proteome</keyword>
<dbReference type="Proteomes" id="UP001190700">
    <property type="component" value="Unassembled WGS sequence"/>
</dbReference>
<gene>
    <name evidence="1" type="ORF">CYMTET_42712</name>
</gene>
<reference evidence="1 2" key="1">
    <citation type="journal article" date="2015" name="Genome Biol. Evol.">
        <title>Comparative Genomics of a Bacterivorous Green Alga Reveals Evolutionary Causalities and Consequences of Phago-Mixotrophic Mode of Nutrition.</title>
        <authorList>
            <person name="Burns J.A."/>
            <person name="Paasch A."/>
            <person name="Narechania A."/>
            <person name="Kim E."/>
        </authorList>
    </citation>
    <scope>NUCLEOTIDE SEQUENCE [LARGE SCALE GENOMIC DNA]</scope>
    <source>
        <strain evidence="1 2">PLY_AMNH</strain>
    </source>
</reference>
<name>A0AAE0C5R9_9CHLO</name>
<evidence type="ECO:0000313" key="1">
    <source>
        <dbReference type="EMBL" id="KAK3247797.1"/>
    </source>
</evidence>
<proteinExistence type="predicted"/>
<organism evidence="1 2">
    <name type="scientific">Cymbomonas tetramitiformis</name>
    <dbReference type="NCBI Taxonomy" id="36881"/>
    <lineage>
        <taxon>Eukaryota</taxon>
        <taxon>Viridiplantae</taxon>
        <taxon>Chlorophyta</taxon>
        <taxon>Pyramimonadophyceae</taxon>
        <taxon>Pyramimonadales</taxon>
        <taxon>Pyramimonadaceae</taxon>
        <taxon>Cymbomonas</taxon>
    </lineage>
</organism>
<dbReference type="AlphaFoldDB" id="A0AAE0C5R9"/>
<evidence type="ECO:0000313" key="2">
    <source>
        <dbReference type="Proteomes" id="UP001190700"/>
    </source>
</evidence>
<sequence length="120" mass="12716">MHSSLHALNVQCSITDKGRRFALNHIHVEADDVCGDNEAGSCTDGGASVHEFDAGYSTDGGTPVDGKALPTVSPYVPTQGCGKPLMGFGRALFGDCAACLCIVLCVRHRRYAARCDVLWC</sequence>
<accession>A0AAE0C5R9</accession>
<protein>
    <submittedName>
        <fullName evidence="1">Uncharacterized protein</fullName>
    </submittedName>
</protein>
<dbReference type="EMBL" id="LGRX02028657">
    <property type="protein sequence ID" value="KAK3247797.1"/>
    <property type="molecule type" value="Genomic_DNA"/>
</dbReference>